<keyword evidence="2" id="KW-1185">Reference proteome</keyword>
<comment type="caution">
    <text evidence="1">The sequence shown here is derived from an EMBL/GenBank/DDBJ whole genome shotgun (WGS) entry which is preliminary data.</text>
</comment>
<evidence type="ECO:0000313" key="2">
    <source>
        <dbReference type="Proteomes" id="UP000814128"/>
    </source>
</evidence>
<name>A0ACB8QAX8_9AGAM</name>
<accession>A0ACB8QAX8</accession>
<reference evidence="1" key="2">
    <citation type="journal article" date="2022" name="New Phytol.">
        <title>Evolutionary transition to the ectomycorrhizal habit in the genomes of a hyperdiverse lineage of mushroom-forming fungi.</title>
        <authorList>
            <person name="Looney B."/>
            <person name="Miyauchi S."/>
            <person name="Morin E."/>
            <person name="Drula E."/>
            <person name="Courty P.E."/>
            <person name="Kohler A."/>
            <person name="Kuo A."/>
            <person name="LaButti K."/>
            <person name="Pangilinan J."/>
            <person name="Lipzen A."/>
            <person name="Riley R."/>
            <person name="Andreopoulos W."/>
            <person name="He G."/>
            <person name="Johnson J."/>
            <person name="Nolan M."/>
            <person name="Tritt A."/>
            <person name="Barry K.W."/>
            <person name="Grigoriev I.V."/>
            <person name="Nagy L.G."/>
            <person name="Hibbett D."/>
            <person name="Henrissat B."/>
            <person name="Matheny P.B."/>
            <person name="Labbe J."/>
            <person name="Martin F.M."/>
        </authorList>
    </citation>
    <scope>NUCLEOTIDE SEQUENCE</scope>
    <source>
        <strain evidence="1">EC-137</strain>
    </source>
</reference>
<organism evidence="1 2">
    <name type="scientific">Vararia minispora EC-137</name>
    <dbReference type="NCBI Taxonomy" id="1314806"/>
    <lineage>
        <taxon>Eukaryota</taxon>
        <taxon>Fungi</taxon>
        <taxon>Dikarya</taxon>
        <taxon>Basidiomycota</taxon>
        <taxon>Agaricomycotina</taxon>
        <taxon>Agaricomycetes</taxon>
        <taxon>Russulales</taxon>
        <taxon>Lachnocladiaceae</taxon>
        <taxon>Vararia</taxon>
    </lineage>
</organism>
<proteinExistence type="predicted"/>
<reference evidence="1" key="1">
    <citation type="submission" date="2021-02" db="EMBL/GenBank/DDBJ databases">
        <authorList>
            <consortium name="DOE Joint Genome Institute"/>
            <person name="Ahrendt S."/>
            <person name="Looney B.P."/>
            <person name="Miyauchi S."/>
            <person name="Morin E."/>
            <person name="Drula E."/>
            <person name="Courty P.E."/>
            <person name="Chicoki N."/>
            <person name="Fauchery L."/>
            <person name="Kohler A."/>
            <person name="Kuo A."/>
            <person name="Labutti K."/>
            <person name="Pangilinan J."/>
            <person name="Lipzen A."/>
            <person name="Riley R."/>
            <person name="Andreopoulos W."/>
            <person name="He G."/>
            <person name="Johnson J."/>
            <person name="Barry K.W."/>
            <person name="Grigoriev I.V."/>
            <person name="Nagy L."/>
            <person name="Hibbett D."/>
            <person name="Henrissat B."/>
            <person name="Matheny P.B."/>
            <person name="Labbe J."/>
            <person name="Martin F."/>
        </authorList>
    </citation>
    <scope>NUCLEOTIDE SEQUENCE</scope>
    <source>
        <strain evidence="1">EC-137</strain>
    </source>
</reference>
<dbReference type="EMBL" id="MU273725">
    <property type="protein sequence ID" value="KAI0028756.1"/>
    <property type="molecule type" value="Genomic_DNA"/>
</dbReference>
<dbReference type="Proteomes" id="UP000814128">
    <property type="component" value="Unassembled WGS sequence"/>
</dbReference>
<evidence type="ECO:0000313" key="1">
    <source>
        <dbReference type="EMBL" id="KAI0028756.1"/>
    </source>
</evidence>
<gene>
    <name evidence="1" type="ORF">K488DRAFT_57844</name>
</gene>
<protein>
    <submittedName>
        <fullName evidence="1">WD40 repeat-like protein</fullName>
    </submittedName>
</protein>
<sequence>MFSQLIGYLEKFTSLVDAIGEIHPYAKMATTIVTSVIVDQRNRDDAIKDLVDEMTSAYALVNGHSRISNPDEARKKLLKDLAKQTVECAYFIRDYASIKSFWKRAAKNALPGSDIKGDVDKYKSVFIALRRRLTEHGGLETEVHLRDMEVHDNMNLQNLAYVRGAGLNSAKNCLPGTRARILDDLSEWVNDPEGARVLFLVGVAGAGKSAIAHSLGSRFDGLRRLGCFFAFDRSFQRERHPESVLSTIAHELAGWNPDFKRALATILRDKSSLTHTTDIVAQWDSLIIQPAAMVTFIGPVLVVIDAFDECISMDLQSRRILLRCLLNGSASLPHNFRILVTSRPEDDIRKALRDRSLVASFDLSDFGADVASDIDAYVRHTLQPEDPEDDPLDEARLSQIMQMAEGLFQWASTACRVILQNPAGSTLRRRFDRRIASIVQGGSSLDGLYSSVLASTFPMDEEEVVSLFRSVMAQILCASEPLSIDTLQSIRSNASVGDKDDVSLVVRYMGALLSGVDDQSSPIRPLHTSFRDFLTSPSRSHIWHVDPDEGHSIMYLGSVVALNKGLRFNICNLETSYLRNSQIPNLRQRISSQIPSYTLSYAASCLKDHLSPRRNSSPLPLAPLRKLLCENLLLWLELLSVLGVVSTAPSVLRGALYLFSDAEHNDTRTRLQDALHFVHRFSYPISQSAPHVYISALAFAPTASVTRSYFTTSFSRTPRISGVSRDWPRAQTAISTPDSVHTVACSPDGRQIASGLDDLTVRIWDIESGEAVGAPFHGHSDIVMSVAYSHNGHRIVSGAQDSTVRIWDVYTGEAVCEPIQGHTSWVYTVLFSPDDRHILSASSDATLRLWNADTGEAVSDPLHHPSSIWAAAYSPDGTHIVSGCANGVVHIWNADTRESVGVPLYGHSAGVTSVACSPDGSLIASCSQDSTIRMWDASTGAALGNPFHGNPTLVQSVAFSPDGSHIVSGSYDSTIRIWNTKTGEQVELLDDHSGAVYSVMYAPDGRHIISSSEDRTVRIWDVAKSAAREVVSSRSDSHAAIYSAVYSPNGRYITSGHSNGAIYLWDLDTGRVLGDSFLGHSFVVFAVTYSPDGCRIASGSGDRTVRIWDASTKDVVGKPLLGHSAMVLSLAYSPDGQHIATGSADSTVRIWDTQTGQCVGNPLHGHSDCVFSVLYSPDGQRIISGSKDSTIQIWDAGLYQPVGESIRGHSNAVRSVAHSPNDGRIASGSWDTTVRIWDAMRGEAIGEPLRGHSEAVDSVAYSPDGRCIVSSSRDMTVRIWNAQTGDAVSKPFYGHVEMVMSVAYSHDGRSIVSSSLDGTMRIWDVGYIEDATKTGLEVRQLSSRTRSTSVLIGSTGPNRFK</sequence>